<feature type="compositionally biased region" description="Polar residues" evidence="1">
    <location>
        <begin position="47"/>
        <end position="66"/>
    </location>
</feature>
<organism evidence="2 3">
    <name type="scientific">Cutaneotrichosporon oleaginosum</name>
    <dbReference type="NCBI Taxonomy" id="879819"/>
    <lineage>
        <taxon>Eukaryota</taxon>
        <taxon>Fungi</taxon>
        <taxon>Dikarya</taxon>
        <taxon>Basidiomycota</taxon>
        <taxon>Agaricomycotina</taxon>
        <taxon>Tremellomycetes</taxon>
        <taxon>Trichosporonales</taxon>
        <taxon>Trichosporonaceae</taxon>
        <taxon>Cutaneotrichosporon</taxon>
    </lineage>
</organism>
<reference evidence="2 3" key="1">
    <citation type="submission" date="2015-03" db="EMBL/GenBank/DDBJ databases">
        <title>Genomics and transcriptomics of the oil-accumulating basidiomycete yeast T. oleaginosus allow insights into substrate utilization and the diverse evolutionary trajectories of mating systems in fungi.</title>
        <authorList>
            <consortium name="DOE Joint Genome Institute"/>
            <person name="Kourist R."/>
            <person name="Kracht O."/>
            <person name="Bracharz F."/>
            <person name="Lipzen A."/>
            <person name="Nolan M."/>
            <person name="Ohm R."/>
            <person name="Grigoriev I."/>
            <person name="Sun S."/>
            <person name="Heitman J."/>
            <person name="Bruck T."/>
            <person name="Nowrousian M."/>
        </authorList>
    </citation>
    <scope>NUCLEOTIDE SEQUENCE [LARGE SCALE GENOMIC DNA]</scope>
    <source>
        <strain evidence="2 3">IBC0246</strain>
    </source>
</reference>
<feature type="region of interest" description="Disordered" evidence="1">
    <location>
        <begin position="25"/>
        <end position="173"/>
    </location>
</feature>
<feature type="compositionally biased region" description="Low complexity" evidence="1">
    <location>
        <begin position="67"/>
        <end position="94"/>
    </location>
</feature>
<evidence type="ECO:0000256" key="1">
    <source>
        <dbReference type="SAM" id="MobiDB-lite"/>
    </source>
</evidence>
<feature type="compositionally biased region" description="Low complexity" evidence="1">
    <location>
        <begin position="103"/>
        <end position="112"/>
    </location>
</feature>
<dbReference type="EMBL" id="KQ087182">
    <property type="protein sequence ID" value="KLT45294.1"/>
    <property type="molecule type" value="Genomic_DNA"/>
</dbReference>
<dbReference type="RefSeq" id="XP_018281785.1">
    <property type="nucleotide sequence ID" value="XM_018425132.1"/>
</dbReference>
<dbReference type="GeneID" id="28985735"/>
<protein>
    <submittedName>
        <fullName evidence="2">Uncharacterized protein</fullName>
    </submittedName>
</protein>
<feature type="compositionally biased region" description="Polar residues" evidence="1">
    <location>
        <begin position="151"/>
        <end position="173"/>
    </location>
</feature>
<sequence length="236" mass="25907">MQSAQAETLPPITAITDAYYPSSALEHQGAYGGNSQAEGSGHAAFNLRQSSQQHGYHSDSYQSQNVPQTHHSQSQQQTHHQHDQPQSSQQQPSHRPQHHQHDQSPSSQQQSSHRPHNVHTLTQQSAYPPTGPATFPSPTLSAASVPDPVNASMSTHSVLRSPTSQTRSSLLEAPQQSFSQLRMFAQKFETDFGSGSATSQQTSQKQHGQHHDGPRKILRNRADVWGIARVAHSTEN</sequence>
<feature type="region of interest" description="Disordered" evidence="1">
    <location>
        <begin position="189"/>
        <end position="220"/>
    </location>
</feature>
<evidence type="ECO:0000313" key="2">
    <source>
        <dbReference type="EMBL" id="KLT45294.1"/>
    </source>
</evidence>
<keyword evidence="3" id="KW-1185">Reference proteome</keyword>
<accession>A0A0J1BBC6</accession>
<evidence type="ECO:0000313" key="3">
    <source>
        <dbReference type="Proteomes" id="UP000053611"/>
    </source>
</evidence>
<gene>
    <name evidence="2" type="ORF">CC85DRAFT_299754</name>
</gene>
<dbReference type="AlphaFoldDB" id="A0A0J1BBC6"/>
<proteinExistence type="predicted"/>
<feature type="compositionally biased region" description="Low complexity" evidence="1">
    <location>
        <begin position="193"/>
        <end position="206"/>
    </location>
</feature>
<dbReference type="Proteomes" id="UP000053611">
    <property type="component" value="Unassembled WGS sequence"/>
</dbReference>
<name>A0A0J1BBC6_9TREE</name>